<dbReference type="EMBL" id="PDWN01000019">
    <property type="protein sequence ID" value="KAF1691962.1"/>
    <property type="molecule type" value="Genomic_DNA"/>
</dbReference>
<proteinExistence type="predicted"/>
<reference evidence="2 3" key="1">
    <citation type="submission" date="2017-10" db="EMBL/GenBank/DDBJ databases">
        <title>Whole genome sequencing of members of genus Pseudoxanthomonas.</title>
        <authorList>
            <person name="Kumar S."/>
            <person name="Bansal K."/>
            <person name="Kaur A."/>
            <person name="Patil P."/>
            <person name="Sharma S."/>
            <person name="Patil P.B."/>
        </authorList>
    </citation>
    <scope>NUCLEOTIDE SEQUENCE [LARGE SCALE GENOMIC DNA]</scope>
    <source>
        <strain evidence="2 3">DSM 17801</strain>
    </source>
</reference>
<protein>
    <submittedName>
        <fullName evidence="2">Uncharacterized protein</fullName>
    </submittedName>
</protein>
<evidence type="ECO:0000313" key="3">
    <source>
        <dbReference type="Proteomes" id="UP000788419"/>
    </source>
</evidence>
<comment type="caution">
    <text evidence="2">The sequence shown here is derived from an EMBL/GenBank/DDBJ whole genome shotgun (WGS) entry which is preliminary data.</text>
</comment>
<gene>
    <name evidence="2" type="ORF">CSC65_15650</name>
</gene>
<sequence>MKNLVSLSFSAEDLAALDAALLVIEQKLGGLVSLTTAEVRGLAKMGEKSEVFCRSVLQVLQQNPQVVTPALGLPEANDDLAALDALRPRLRRLKLLTTRGEDTLLALGADVMSAALEGYALLKVSGRASGLEDQRRELGSRFARAGRKEDEDEEAVEPV</sequence>
<dbReference type="Proteomes" id="UP000788419">
    <property type="component" value="Unassembled WGS sequence"/>
</dbReference>
<feature type="compositionally biased region" description="Acidic residues" evidence="1">
    <location>
        <begin position="150"/>
        <end position="159"/>
    </location>
</feature>
<dbReference type="RefSeq" id="WP_162411535.1">
    <property type="nucleotide sequence ID" value="NZ_PDWN01000019.1"/>
</dbReference>
<keyword evidence="3" id="KW-1185">Reference proteome</keyword>
<organism evidence="2 3">
    <name type="scientific">Pseudoxanthomonas daejeonensis</name>
    <dbReference type="NCBI Taxonomy" id="266062"/>
    <lineage>
        <taxon>Bacteria</taxon>
        <taxon>Pseudomonadati</taxon>
        <taxon>Pseudomonadota</taxon>
        <taxon>Gammaproteobacteria</taxon>
        <taxon>Lysobacterales</taxon>
        <taxon>Lysobacteraceae</taxon>
        <taxon>Pseudoxanthomonas</taxon>
    </lineage>
</organism>
<name>A0ABQ6Z3U2_9GAMM</name>
<evidence type="ECO:0000256" key="1">
    <source>
        <dbReference type="SAM" id="MobiDB-lite"/>
    </source>
</evidence>
<feature type="region of interest" description="Disordered" evidence="1">
    <location>
        <begin position="140"/>
        <end position="159"/>
    </location>
</feature>
<evidence type="ECO:0000313" key="2">
    <source>
        <dbReference type="EMBL" id="KAF1691962.1"/>
    </source>
</evidence>
<accession>A0ABQ6Z3U2</accession>